<accession>A0A6J4LWL1</accession>
<proteinExistence type="predicted"/>
<name>A0A6J4LWL1_9BACT</name>
<organism evidence="1">
    <name type="scientific">uncultured Gemmatimonadota bacterium</name>
    <dbReference type="NCBI Taxonomy" id="203437"/>
    <lineage>
        <taxon>Bacteria</taxon>
        <taxon>Pseudomonadati</taxon>
        <taxon>Gemmatimonadota</taxon>
        <taxon>environmental samples</taxon>
    </lineage>
</organism>
<protein>
    <submittedName>
        <fullName evidence="1">Uncharacterized protein</fullName>
    </submittedName>
</protein>
<reference evidence="1" key="1">
    <citation type="submission" date="2020-02" db="EMBL/GenBank/DDBJ databases">
        <authorList>
            <person name="Meier V. D."/>
        </authorList>
    </citation>
    <scope>NUCLEOTIDE SEQUENCE</scope>
    <source>
        <strain evidence="1">AVDCRST_MAG68</strain>
    </source>
</reference>
<dbReference type="EMBL" id="CADCTW010000148">
    <property type="protein sequence ID" value="CAA9342926.1"/>
    <property type="molecule type" value="Genomic_DNA"/>
</dbReference>
<evidence type="ECO:0000313" key="1">
    <source>
        <dbReference type="EMBL" id="CAA9342926.1"/>
    </source>
</evidence>
<dbReference type="AlphaFoldDB" id="A0A6J4LWL1"/>
<gene>
    <name evidence="1" type="ORF">AVDCRST_MAG68-3091</name>
</gene>
<sequence>MKRLLLLALLAACDNPSAVREPPPIRSMTFFMILDPDAATQPLLVRPASAYGRLEQLAGRVERGSQVVAALAPAEDESHDFYACSGRYGGLNGYAYPRCLDFDFRPEFGATYTVRGTARGYPSASATTTVPGDFRIVSVRATGTPPGTQGLQATWTRSAGAFRYVVALRSQGLVKCLYRSTECAVDYEPHDWLLVTTDTTFSTIVPAEGVGRGQPGEWLLDVYAMERSVFEYLTTGSVAQPYPIPPVQNVRGGYGAVGAWVRRSENLGSHRDTEAQR</sequence>